<keyword evidence="2" id="KW-1185">Reference proteome</keyword>
<dbReference type="RefSeq" id="WP_345002108.1">
    <property type="nucleotide sequence ID" value="NZ_BAAAXV010000009.1"/>
</dbReference>
<reference evidence="1 2" key="1">
    <citation type="submission" date="2024-09" db="EMBL/GenBank/DDBJ databases">
        <authorList>
            <person name="Sun Q."/>
            <person name="Mori K."/>
        </authorList>
    </citation>
    <scope>NUCLEOTIDE SEQUENCE [LARGE SCALE GENOMIC DNA]</scope>
    <source>
        <strain evidence="1 2">JCM 3143</strain>
    </source>
</reference>
<dbReference type="Proteomes" id="UP001589532">
    <property type="component" value="Unassembled WGS sequence"/>
</dbReference>
<evidence type="ECO:0000313" key="2">
    <source>
        <dbReference type="Proteomes" id="UP001589532"/>
    </source>
</evidence>
<name>A0ABV5RRE2_9ACTN</name>
<gene>
    <name evidence="1" type="ORF">ACFFSA_02600</name>
</gene>
<organism evidence="1 2">
    <name type="scientific">Nonomuraea helvata</name>
    <dbReference type="NCBI Taxonomy" id="37484"/>
    <lineage>
        <taxon>Bacteria</taxon>
        <taxon>Bacillati</taxon>
        <taxon>Actinomycetota</taxon>
        <taxon>Actinomycetes</taxon>
        <taxon>Streptosporangiales</taxon>
        <taxon>Streptosporangiaceae</taxon>
        <taxon>Nonomuraea</taxon>
    </lineage>
</organism>
<evidence type="ECO:0000313" key="1">
    <source>
        <dbReference type="EMBL" id="MFB9621959.1"/>
    </source>
</evidence>
<dbReference type="EMBL" id="JBHMBW010000002">
    <property type="protein sequence ID" value="MFB9621959.1"/>
    <property type="molecule type" value="Genomic_DNA"/>
</dbReference>
<sequence length="52" mass="5949">MDRIRFCPGRQIPRGGTFLTSAAARELLRQEGITVIDYRMLQQAWIAANRSL</sequence>
<accession>A0ABV5RRE2</accession>
<protein>
    <submittedName>
        <fullName evidence="1">Uncharacterized protein</fullName>
    </submittedName>
</protein>
<proteinExistence type="predicted"/>
<comment type="caution">
    <text evidence="1">The sequence shown here is derived from an EMBL/GenBank/DDBJ whole genome shotgun (WGS) entry which is preliminary data.</text>
</comment>